<evidence type="ECO:0000256" key="10">
    <source>
        <dbReference type="SAM" id="Phobius"/>
    </source>
</evidence>
<dbReference type="Pfam" id="PF00005">
    <property type="entry name" value="ABC_tran"/>
    <property type="match status" value="1"/>
</dbReference>
<evidence type="ECO:0000256" key="6">
    <source>
        <dbReference type="ARBA" id="ARBA00022840"/>
    </source>
</evidence>
<keyword evidence="7 10" id="KW-1133">Transmembrane helix</keyword>
<keyword evidence="3" id="KW-0997">Cell inner membrane</keyword>
<feature type="transmembrane region" description="Helical" evidence="10">
    <location>
        <begin position="254"/>
        <end position="281"/>
    </location>
</feature>
<proteinExistence type="predicted"/>
<feature type="transmembrane region" description="Helical" evidence="10">
    <location>
        <begin position="127"/>
        <end position="149"/>
    </location>
</feature>
<evidence type="ECO:0000313" key="14">
    <source>
        <dbReference type="Proteomes" id="UP000532440"/>
    </source>
</evidence>
<name>A0A7W8HHC1_9BURK</name>
<evidence type="ECO:0000256" key="4">
    <source>
        <dbReference type="ARBA" id="ARBA00022692"/>
    </source>
</evidence>
<feature type="transmembrane region" description="Helical" evidence="10">
    <location>
        <begin position="21"/>
        <end position="43"/>
    </location>
</feature>
<comment type="caution">
    <text evidence="13">The sequence shown here is derived from an EMBL/GenBank/DDBJ whole genome shotgun (WGS) entry which is preliminary data.</text>
</comment>
<organism evidence="13 14">
    <name type="scientific">Quisquiliibacterium transsilvanicum</name>
    <dbReference type="NCBI Taxonomy" id="1549638"/>
    <lineage>
        <taxon>Bacteria</taxon>
        <taxon>Pseudomonadati</taxon>
        <taxon>Pseudomonadota</taxon>
        <taxon>Betaproteobacteria</taxon>
        <taxon>Burkholderiales</taxon>
        <taxon>Burkholderiaceae</taxon>
        <taxon>Quisquiliibacterium</taxon>
    </lineage>
</organism>
<dbReference type="GO" id="GO:0006508">
    <property type="term" value="P:proteolysis"/>
    <property type="evidence" value="ECO:0007669"/>
    <property type="project" value="UniProtKB-KW"/>
</dbReference>
<dbReference type="InterPro" id="IPR017871">
    <property type="entry name" value="ABC_transporter-like_CS"/>
</dbReference>
<dbReference type="SUPFAM" id="SSF90123">
    <property type="entry name" value="ABC transporter transmembrane region"/>
    <property type="match status" value="1"/>
</dbReference>
<evidence type="ECO:0000256" key="9">
    <source>
        <dbReference type="SAM" id="MobiDB-lite"/>
    </source>
</evidence>
<feature type="transmembrane region" description="Helical" evidence="10">
    <location>
        <begin position="155"/>
        <end position="173"/>
    </location>
</feature>
<dbReference type="PANTHER" id="PTHR24221">
    <property type="entry name" value="ATP-BINDING CASSETTE SUB-FAMILY B"/>
    <property type="match status" value="1"/>
</dbReference>
<dbReference type="PROSITE" id="PS50893">
    <property type="entry name" value="ABC_TRANSPORTER_2"/>
    <property type="match status" value="1"/>
</dbReference>
<accession>A0A7W8HHC1</accession>
<gene>
    <name evidence="13" type="ORF">HNQ70_002055</name>
</gene>
<comment type="subcellular location">
    <subcellularLocation>
        <location evidence="1">Cell membrane</location>
        <topology evidence="1">Multi-pass membrane protein</topology>
    </subcellularLocation>
</comment>
<evidence type="ECO:0000259" key="12">
    <source>
        <dbReference type="PROSITE" id="PS50929"/>
    </source>
</evidence>
<reference evidence="13 14" key="1">
    <citation type="submission" date="2020-08" db="EMBL/GenBank/DDBJ databases">
        <title>Genomic Encyclopedia of Type Strains, Phase IV (KMG-IV): sequencing the most valuable type-strain genomes for metagenomic binning, comparative biology and taxonomic classification.</title>
        <authorList>
            <person name="Goeker M."/>
        </authorList>
    </citation>
    <scope>NUCLEOTIDE SEQUENCE [LARGE SCALE GENOMIC DNA]</scope>
    <source>
        <strain evidence="13 14">DSM 29781</strain>
    </source>
</reference>
<sequence length="583" mass="62541">MKAAGEVSELRAAALDMRPMWRMGLLLSGAIGLLGFASTVYMFQVYGRVVDSRSVTTLLMLTLATTAAFAVMELLDKLRQRLFWAGSLRFDLRMTPRVYQASMGVLASGRPHSTSRVMSDMRSVREFFVNPALTALFELPMSLLALVLIFMISPVLGWAALFGGALQTLVAWMNQRISRAPLQEAQRGAQEAHRYADVTLRNAQVMHSMGMLESVLRRWQERQSRFLVSQARASEAAGALTAASKTLQQLMGSVLLGLSAWLLLGNNLAGGPAMLIISSVLGGRMLVPLTQLVSQWSAIVTFAGAFTRLEGLLREIPARDRSMPLPPPKGELRVEQLHVAPLGLQQLVLRGLQFHLTPGQVLAVVGPSASGKTSLAKALLGAWPAQAGKVRLDGVDVFSWDKDELGPYLGYLPQEVELIDGTLAENIARFGQPDALKLQEAAALVGLQEFIASLSQGYDAPVGRDGALLSGGQRQRVALARALYGRPALVVLDEPNSSLDEIGEAALLRAIGVLKSTGTTFVINTHRTGVLSVSDRLLVLREGAQLAFGPTVEVLQKLRDPSGAGGQAAAPATAPRMLQGGTA</sequence>
<evidence type="ECO:0000256" key="7">
    <source>
        <dbReference type="ARBA" id="ARBA00022989"/>
    </source>
</evidence>
<keyword evidence="5" id="KW-0547">Nucleotide-binding</keyword>
<dbReference type="InterPro" id="IPR003593">
    <property type="entry name" value="AAA+_ATPase"/>
</dbReference>
<keyword evidence="2" id="KW-1003">Cell membrane</keyword>
<dbReference type="SMART" id="SM00382">
    <property type="entry name" value="AAA"/>
    <property type="match status" value="1"/>
</dbReference>
<dbReference type="PANTHER" id="PTHR24221:SF248">
    <property type="entry name" value="ABC TRANSPORTER TRANSMEMBRANE REGION"/>
    <property type="match status" value="1"/>
</dbReference>
<keyword evidence="8 10" id="KW-0472">Membrane</keyword>
<dbReference type="GO" id="GO:0140359">
    <property type="term" value="F:ABC-type transporter activity"/>
    <property type="evidence" value="ECO:0007669"/>
    <property type="project" value="InterPro"/>
</dbReference>
<feature type="region of interest" description="Disordered" evidence="9">
    <location>
        <begin position="562"/>
        <end position="583"/>
    </location>
</feature>
<dbReference type="EMBL" id="JACHGB010000004">
    <property type="protein sequence ID" value="MBB5272041.1"/>
    <property type="molecule type" value="Genomic_DNA"/>
</dbReference>
<dbReference type="InterPro" id="IPR039421">
    <property type="entry name" value="Type_1_exporter"/>
</dbReference>
<dbReference type="InterPro" id="IPR036640">
    <property type="entry name" value="ABC1_TM_sf"/>
</dbReference>
<dbReference type="InterPro" id="IPR011527">
    <property type="entry name" value="ABC1_TM_dom"/>
</dbReference>
<dbReference type="AlphaFoldDB" id="A0A7W8HHC1"/>
<feature type="transmembrane region" description="Helical" evidence="10">
    <location>
        <begin position="55"/>
        <end position="75"/>
    </location>
</feature>
<dbReference type="GO" id="GO:0005524">
    <property type="term" value="F:ATP binding"/>
    <property type="evidence" value="ECO:0007669"/>
    <property type="project" value="UniProtKB-KW"/>
</dbReference>
<keyword evidence="13" id="KW-0378">Hydrolase</keyword>
<evidence type="ECO:0000256" key="8">
    <source>
        <dbReference type="ARBA" id="ARBA00023136"/>
    </source>
</evidence>
<dbReference type="Proteomes" id="UP000532440">
    <property type="component" value="Unassembled WGS sequence"/>
</dbReference>
<keyword evidence="14" id="KW-1185">Reference proteome</keyword>
<evidence type="ECO:0000313" key="13">
    <source>
        <dbReference type="EMBL" id="MBB5272041.1"/>
    </source>
</evidence>
<feature type="domain" description="ABC transmembrane type-1" evidence="12">
    <location>
        <begin position="24"/>
        <end position="301"/>
    </location>
</feature>
<dbReference type="GO" id="GO:0016887">
    <property type="term" value="F:ATP hydrolysis activity"/>
    <property type="evidence" value="ECO:0007669"/>
    <property type="project" value="InterPro"/>
</dbReference>
<evidence type="ECO:0000256" key="2">
    <source>
        <dbReference type="ARBA" id="ARBA00022475"/>
    </source>
</evidence>
<evidence type="ECO:0000256" key="3">
    <source>
        <dbReference type="ARBA" id="ARBA00022519"/>
    </source>
</evidence>
<dbReference type="SUPFAM" id="SSF52540">
    <property type="entry name" value="P-loop containing nucleoside triphosphate hydrolases"/>
    <property type="match status" value="1"/>
</dbReference>
<dbReference type="GO" id="GO:0005886">
    <property type="term" value="C:plasma membrane"/>
    <property type="evidence" value="ECO:0007669"/>
    <property type="project" value="UniProtKB-SubCell"/>
</dbReference>
<keyword evidence="13" id="KW-0645">Protease</keyword>
<dbReference type="PROSITE" id="PS50929">
    <property type="entry name" value="ABC_TM1F"/>
    <property type="match status" value="1"/>
</dbReference>
<evidence type="ECO:0000256" key="1">
    <source>
        <dbReference type="ARBA" id="ARBA00004651"/>
    </source>
</evidence>
<keyword evidence="6 13" id="KW-0067">ATP-binding</keyword>
<dbReference type="InterPro" id="IPR003439">
    <property type="entry name" value="ABC_transporter-like_ATP-bd"/>
</dbReference>
<dbReference type="InterPro" id="IPR027417">
    <property type="entry name" value="P-loop_NTPase"/>
</dbReference>
<dbReference type="GO" id="GO:0030256">
    <property type="term" value="C:type I protein secretion system complex"/>
    <property type="evidence" value="ECO:0007669"/>
    <property type="project" value="InterPro"/>
</dbReference>
<evidence type="ECO:0000259" key="11">
    <source>
        <dbReference type="PROSITE" id="PS50893"/>
    </source>
</evidence>
<dbReference type="PROSITE" id="PS00211">
    <property type="entry name" value="ABC_TRANSPORTER_1"/>
    <property type="match status" value="1"/>
</dbReference>
<protein>
    <submittedName>
        <fullName evidence="13">ATP-binding cassette subfamily C exporter for protease/lipase</fullName>
    </submittedName>
</protein>
<dbReference type="InterPro" id="IPR010128">
    <property type="entry name" value="ATPase_T1SS_PrtD-like"/>
</dbReference>
<dbReference type="Gene3D" id="1.20.1560.10">
    <property type="entry name" value="ABC transporter type 1, transmembrane domain"/>
    <property type="match status" value="1"/>
</dbReference>
<dbReference type="NCBIfam" id="TIGR01842">
    <property type="entry name" value="type_I_sec_PrtD"/>
    <property type="match status" value="1"/>
</dbReference>
<keyword evidence="4 10" id="KW-0812">Transmembrane</keyword>
<dbReference type="Pfam" id="PF00664">
    <property type="entry name" value="ABC_membrane"/>
    <property type="match status" value="1"/>
</dbReference>
<feature type="domain" description="ABC transporter" evidence="11">
    <location>
        <begin position="332"/>
        <end position="567"/>
    </location>
</feature>
<dbReference type="Gene3D" id="3.40.50.300">
    <property type="entry name" value="P-loop containing nucleotide triphosphate hydrolases"/>
    <property type="match status" value="1"/>
</dbReference>
<dbReference type="GO" id="GO:0034040">
    <property type="term" value="F:ATPase-coupled lipid transmembrane transporter activity"/>
    <property type="evidence" value="ECO:0007669"/>
    <property type="project" value="TreeGrafter"/>
</dbReference>
<evidence type="ECO:0000256" key="5">
    <source>
        <dbReference type="ARBA" id="ARBA00022741"/>
    </source>
</evidence>
<dbReference type="GO" id="GO:0008233">
    <property type="term" value="F:peptidase activity"/>
    <property type="evidence" value="ECO:0007669"/>
    <property type="project" value="UniProtKB-KW"/>
</dbReference>
<dbReference type="GO" id="GO:0030253">
    <property type="term" value="P:protein secretion by the type I secretion system"/>
    <property type="evidence" value="ECO:0007669"/>
    <property type="project" value="InterPro"/>
</dbReference>
<dbReference type="RefSeq" id="WP_183967067.1">
    <property type="nucleotide sequence ID" value="NZ_BAABEW010000002.1"/>
</dbReference>